<feature type="compositionally biased region" description="Polar residues" evidence="1">
    <location>
        <begin position="12"/>
        <end position="25"/>
    </location>
</feature>
<dbReference type="Proteomes" id="UP000220102">
    <property type="component" value="Unassembled WGS sequence"/>
</dbReference>
<dbReference type="OrthoDB" id="9813033at2"/>
<feature type="transmembrane region" description="Helical" evidence="2">
    <location>
        <begin position="112"/>
        <end position="132"/>
    </location>
</feature>
<proteinExistence type="predicted"/>
<keyword evidence="2" id="KW-0812">Transmembrane</keyword>
<keyword evidence="2" id="KW-1133">Transmembrane helix</keyword>
<feature type="transmembrane region" description="Helical" evidence="2">
    <location>
        <begin position="186"/>
        <end position="204"/>
    </location>
</feature>
<feature type="transmembrane region" description="Helical" evidence="2">
    <location>
        <begin position="161"/>
        <end position="180"/>
    </location>
</feature>
<feature type="transmembrane region" description="Helical" evidence="2">
    <location>
        <begin position="43"/>
        <end position="67"/>
    </location>
</feature>
<feature type="region of interest" description="Disordered" evidence="1">
    <location>
        <begin position="1"/>
        <end position="26"/>
    </location>
</feature>
<evidence type="ECO:0000256" key="1">
    <source>
        <dbReference type="SAM" id="MobiDB-lite"/>
    </source>
</evidence>
<dbReference type="EMBL" id="PDEQ01000004">
    <property type="protein sequence ID" value="PEN13486.1"/>
    <property type="molecule type" value="Genomic_DNA"/>
</dbReference>
<evidence type="ECO:0000313" key="4">
    <source>
        <dbReference type="Proteomes" id="UP000220102"/>
    </source>
</evidence>
<protein>
    <submittedName>
        <fullName evidence="3">Uncharacterized protein</fullName>
    </submittedName>
</protein>
<comment type="caution">
    <text evidence="3">The sequence shown here is derived from an EMBL/GenBank/DDBJ whole genome shotgun (WGS) entry which is preliminary data.</text>
</comment>
<keyword evidence="2" id="KW-0472">Membrane</keyword>
<organism evidence="3 4">
    <name type="scientific">Longibacter salinarum</name>
    <dbReference type="NCBI Taxonomy" id="1850348"/>
    <lineage>
        <taxon>Bacteria</taxon>
        <taxon>Pseudomonadati</taxon>
        <taxon>Rhodothermota</taxon>
        <taxon>Rhodothermia</taxon>
        <taxon>Rhodothermales</taxon>
        <taxon>Salisaetaceae</taxon>
        <taxon>Longibacter</taxon>
    </lineage>
</organism>
<feature type="transmembrane region" description="Helical" evidence="2">
    <location>
        <begin position="73"/>
        <end position="92"/>
    </location>
</feature>
<accession>A0A2A8CXV4</accession>
<dbReference type="RefSeq" id="WP_098075408.1">
    <property type="nucleotide sequence ID" value="NZ_PDEQ01000004.1"/>
</dbReference>
<dbReference type="AlphaFoldDB" id="A0A2A8CXV4"/>
<sequence length="209" mass="21933">MRSDRPAVRPTTGDNEPVQPSTPERASSDLRFIRSMMESGGQFTAVPGFGSIGMGVTALGAAALSSIMQTETLWLLVWAGEALLATVIGVVAMIRKARRQDVPLQSGPARKYVFGLLPPLATGILLTAALLYHGQTELLPGIWLTCYGAATMTAGTFSVRVVPIMGACFMVVGALTLFAPPAAHNLLLAGGFGGLHLIFGFIIARRHGG</sequence>
<reference evidence="3 4" key="1">
    <citation type="submission" date="2017-10" db="EMBL/GenBank/DDBJ databases">
        <title>Draft genome of Longibacter Salinarum.</title>
        <authorList>
            <person name="Goh K.M."/>
            <person name="Shamsir M.S."/>
            <person name="Lim S.W."/>
        </authorList>
    </citation>
    <scope>NUCLEOTIDE SEQUENCE [LARGE SCALE GENOMIC DNA]</scope>
    <source>
        <strain evidence="3 4">KCTC 52045</strain>
    </source>
</reference>
<evidence type="ECO:0000256" key="2">
    <source>
        <dbReference type="SAM" id="Phobius"/>
    </source>
</evidence>
<gene>
    <name evidence="3" type="ORF">CRI94_09205</name>
</gene>
<keyword evidence="4" id="KW-1185">Reference proteome</keyword>
<evidence type="ECO:0000313" key="3">
    <source>
        <dbReference type="EMBL" id="PEN13486.1"/>
    </source>
</evidence>
<name>A0A2A8CXV4_9BACT</name>